<dbReference type="Proteomes" id="UP001174909">
    <property type="component" value="Unassembled WGS sequence"/>
</dbReference>
<dbReference type="AlphaFoldDB" id="A0AA35S863"/>
<organism evidence="1 2">
    <name type="scientific">Geodia barretti</name>
    <name type="common">Barrett's horny sponge</name>
    <dbReference type="NCBI Taxonomy" id="519541"/>
    <lineage>
        <taxon>Eukaryota</taxon>
        <taxon>Metazoa</taxon>
        <taxon>Porifera</taxon>
        <taxon>Demospongiae</taxon>
        <taxon>Heteroscleromorpha</taxon>
        <taxon>Tetractinellida</taxon>
        <taxon>Astrophorina</taxon>
        <taxon>Geodiidae</taxon>
        <taxon>Geodia</taxon>
    </lineage>
</organism>
<accession>A0AA35S863</accession>
<name>A0AA35S863_GEOBA</name>
<keyword evidence="2" id="KW-1185">Reference proteome</keyword>
<gene>
    <name evidence="1" type="ORF">GBAR_LOCUS14608</name>
</gene>
<sequence length="45" mass="5263">LCHLAQHLTTSPSVTDNTIRYFQEQCVETKAKRRRRGTATAWHIH</sequence>
<feature type="non-terminal residue" evidence="1">
    <location>
        <position position="1"/>
    </location>
</feature>
<dbReference type="EMBL" id="CASHTH010002136">
    <property type="protein sequence ID" value="CAI8025258.1"/>
    <property type="molecule type" value="Genomic_DNA"/>
</dbReference>
<evidence type="ECO:0000313" key="2">
    <source>
        <dbReference type="Proteomes" id="UP001174909"/>
    </source>
</evidence>
<proteinExistence type="predicted"/>
<protein>
    <submittedName>
        <fullName evidence="1">Uncharacterized protein</fullName>
    </submittedName>
</protein>
<feature type="non-terminal residue" evidence="1">
    <location>
        <position position="45"/>
    </location>
</feature>
<comment type="caution">
    <text evidence="1">The sequence shown here is derived from an EMBL/GenBank/DDBJ whole genome shotgun (WGS) entry which is preliminary data.</text>
</comment>
<evidence type="ECO:0000313" key="1">
    <source>
        <dbReference type="EMBL" id="CAI8025258.1"/>
    </source>
</evidence>
<reference evidence="1" key="1">
    <citation type="submission" date="2023-03" db="EMBL/GenBank/DDBJ databases">
        <authorList>
            <person name="Steffen K."/>
            <person name="Cardenas P."/>
        </authorList>
    </citation>
    <scope>NUCLEOTIDE SEQUENCE</scope>
</reference>